<evidence type="ECO:0000313" key="4">
    <source>
        <dbReference type="Proteomes" id="UP000187185"/>
    </source>
</evidence>
<dbReference type="Proteomes" id="UP000187185">
    <property type="component" value="Chromosome"/>
</dbReference>
<dbReference type="GO" id="GO:0016853">
    <property type="term" value="F:isomerase activity"/>
    <property type="evidence" value="ECO:0007669"/>
    <property type="project" value="UniProtKB-KW"/>
</dbReference>
<dbReference type="OrthoDB" id="9779763at2"/>
<protein>
    <submittedName>
        <fullName evidence="3">4-oxalomesaconate tautomerase</fullName>
    </submittedName>
</protein>
<reference evidence="3 4" key="1">
    <citation type="submission" date="2016-12" db="EMBL/GenBank/DDBJ databases">
        <title>Complete genome sequence of Microbacterium aurum KACC 15219.</title>
        <authorList>
            <person name="Jung Y."/>
            <person name="Shin J.-H."/>
            <person name="Lee Y.-J."/>
            <person name="Yi H."/>
            <person name="Bahn Y.-S."/>
            <person name="Kim J.F."/>
            <person name="Lee D.-W."/>
        </authorList>
    </citation>
    <scope>NUCLEOTIDE SEQUENCE [LARGE SCALE GENOMIC DNA]</scope>
    <source>
        <strain evidence="3 4">KACC 15219</strain>
    </source>
</reference>
<dbReference type="NCBIfam" id="NF033377">
    <property type="entry name" value="OMA_tautomer"/>
    <property type="match status" value="1"/>
</dbReference>
<dbReference type="KEGG" id="maur:BOH66_06375"/>
<dbReference type="PANTHER" id="PTHR43709">
    <property type="entry name" value="ACONITATE ISOMERASE-RELATED"/>
    <property type="match status" value="1"/>
</dbReference>
<accession>A0A1P8U732</accession>
<dbReference type="RefSeq" id="WP_076690241.1">
    <property type="nucleotide sequence ID" value="NZ_CP018762.1"/>
</dbReference>
<evidence type="ECO:0000256" key="2">
    <source>
        <dbReference type="ARBA" id="ARBA00023235"/>
    </source>
</evidence>
<dbReference type="InterPro" id="IPR007400">
    <property type="entry name" value="PrpF-like"/>
</dbReference>
<dbReference type="PANTHER" id="PTHR43709:SF3">
    <property type="entry name" value="ISOMERASE YBHH-RELATED"/>
    <property type="match status" value="1"/>
</dbReference>
<gene>
    <name evidence="3" type="ORF">BOH66_06375</name>
</gene>
<dbReference type="AlphaFoldDB" id="A0A1P8U732"/>
<dbReference type="Pfam" id="PF04303">
    <property type="entry name" value="PrpF"/>
    <property type="match status" value="1"/>
</dbReference>
<keyword evidence="2" id="KW-0413">Isomerase</keyword>
<dbReference type="InterPro" id="IPR047687">
    <property type="entry name" value="OMA_tautomer-like"/>
</dbReference>
<dbReference type="STRING" id="36805.BOH66_06375"/>
<sequence length="365" mass="38342">MSDVERIVPCAVMRGGTSKGLYFLAADLPEGREERDRFLLAAMGSPDPREIDGMGGGHPLTSKVAVVSPSERPGIDVDYLFLQVWPDRAEVSDQQNCGNILAGVGPFAIEYGLVPATNDVTAVRIFMVNTDSIATALVQTPGGKVQYAGSARIDGVPGTHAPIMLDFEDVAGSSTGALLPTGNAVDLVDGVEITCIDNGMPVVCLDAADFGITGYETPAELEANSLLRERVEAIRLAAGRRMNLGEVADKTVPKMSLLAPARDGGLVSTRMFIPHRVHESIGVLGAVSVATACMVEGSVAARIAGLPKAADELEVAVEHPTGEFTVQMQVDRSSEALTVAKSALLRTARLLMTGEVHALVPAKEN</sequence>
<evidence type="ECO:0000313" key="3">
    <source>
        <dbReference type="EMBL" id="APZ33925.1"/>
    </source>
</evidence>
<name>A0A1P8U732_9MICO</name>
<dbReference type="EMBL" id="CP018762">
    <property type="protein sequence ID" value="APZ33925.1"/>
    <property type="molecule type" value="Genomic_DNA"/>
</dbReference>
<proteinExistence type="inferred from homology"/>
<dbReference type="Gene3D" id="3.10.310.10">
    <property type="entry name" value="Diaminopimelate Epimerase, Chain A, domain 1"/>
    <property type="match status" value="2"/>
</dbReference>
<keyword evidence="4" id="KW-1185">Reference proteome</keyword>
<comment type="similarity">
    <text evidence="1">Belongs to the PrpF family.</text>
</comment>
<dbReference type="SUPFAM" id="SSF54506">
    <property type="entry name" value="Diaminopimelate epimerase-like"/>
    <property type="match status" value="2"/>
</dbReference>
<organism evidence="3 4">
    <name type="scientific">Microbacterium aurum</name>
    <dbReference type="NCBI Taxonomy" id="36805"/>
    <lineage>
        <taxon>Bacteria</taxon>
        <taxon>Bacillati</taxon>
        <taxon>Actinomycetota</taxon>
        <taxon>Actinomycetes</taxon>
        <taxon>Micrococcales</taxon>
        <taxon>Microbacteriaceae</taxon>
        <taxon>Microbacterium</taxon>
    </lineage>
</organism>
<evidence type="ECO:0000256" key="1">
    <source>
        <dbReference type="ARBA" id="ARBA00007673"/>
    </source>
</evidence>